<sequence>ILVDFRGFDTLFETLVFGIAGLGIYSMMRLRLNTKKEGDDHEERIDESRL</sequence>
<dbReference type="InterPro" id="IPR050616">
    <property type="entry name" value="CPA3_Na-H_Antiporter_A"/>
</dbReference>
<evidence type="ECO:0000259" key="2">
    <source>
        <dbReference type="Pfam" id="PF20501"/>
    </source>
</evidence>
<comment type="caution">
    <text evidence="3">The sequence shown here is derived from an EMBL/GenBank/DDBJ whole genome shotgun (WGS) entry which is preliminary data.</text>
</comment>
<feature type="non-terminal residue" evidence="3">
    <location>
        <position position="1"/>
    </location>
</feature>
<evidence type="ECO:0000313" key="3">
    <source>
        <dbReference type="EMBL" id="HJE20354.1"/>
    </source>
</evidence>
<keyword evidence="1" id="KW-0472">Membrane</keyword>
<name>A0A921JD88_9STAP</name>
<feature type="transmembrane region" description="Helical" evidence="1">
    <location>
        <begin position="12"/>
        <end position="28"/>
    </location>
</feature>
<dbReference type="PANTHER" id="PTHR43373:SF1">
    <property type="entry name" value="NA(+)_H(+) ANTIPORTER SUBUNIT A"/>
    <property type="match status" value="1"/>
</dbReference>
<dbReference type="Proteomes" id="UP000763505">
    <property type="component" value="Unassembled WGS sequence"/>
</dbReference>
<evidence type="ECO:0000256" key="1">
    <source>
        <dbReference type="SAM" id="Phobius"/>
    </source>
</evidence>
<dbReference type="EMBL" id="DYYI01000093">
    <property type="protein sequence ID" value="HJE20354.1"/>
    <property type="molecule type" value="Genomic_DNA"/>
</dbReference>
<accession>A0A921JD88</accession>
<gene>
    <name evidence="3" type="ORF">K8V35_08380</name>
</gene>
<keyword evidence="1" id="KW-0812">Transmembrane</keyword>
<reference evidence="3" key="2">
    <citation type="submission" date="2021-09" db="EMBL/GenBank/DDBJ databases">
        <authorList>
            <person name="Gilroy R."/>
        </authorList>
    </citation>
    <scope>NUCLEOTIDE SEQUENCE</scope>
    <source>
        <strain evidence="3">6019</strain>
    </source>
</reference>
<dbReference type="PANTHER" id="PTHR43373">
    <property type="entry name" value="NA(+)/H(+) ANTIPORTER SUBUNIT"/>
    <property type="match status" value="1"/>
</dbReference>
<dbReference type="InterPro" id="IPR046806">
    <property type="entry name" value="MrpA_C/MbhE"/>
</dbReference>
<protein>
    <recommendedName>
        <fullName evidence="2">MrpA C-terminal/MbhE domain-containing protein</fullName>
    </recommendedName>
</protein>
<reference evidence="3" key="1">
    <citation type="journal article" date="2021" name="PeerJ">
        <title>Extensive microbial diversity within the chicken gut microbiome revealed by metagenomics and culture.</title>
        <authorList>
            <person name="Gilroy R."/>
            <person name="Ravi A."/>
            <person name="Getino M."/>
            <person name="Pursley I."/>
            <person name="Horton D.L."/>
            <person name="Alikhan N.F."/>
            <person name="Baker D."/>
            <person name="Gharbi K."/>
            <person name="Hall N."/>
            <person name="Watson M."/>
            <person name="Adriaenssens E.M."/>
            <person name="Foster-Nyarko E."/>
            <person name="Jarju S."/>
            <person name="Secka A."/>
            <person name="Antonio M."/>
            <person name="Oren A."/>
            <person name="Chaudhuri R.R."/>
            <person name="La Ragione R."/>
            <person name="Hildebrand F."/>
            <person name="Pallen M.J."/>
        </authorList>
    </citation>
    <scope>NUCLEOTIDE SEQUENCE</scope>
    <source>
        <strain evidence="3">6019</strain>
    </source>
</reference>
<dbReference type="AlphaFoldDB" id="A0A921JD88"/>
<proteinExistence type="predicted"/>
<keyword evidence="1" id="KW-1133">Transmembrane helix</keyword>
<organism evidence="3 4">
    <name type="scientific">Aliicoccus persicus</name>
    <dbReference type="NCBI Taxonomy" id="930138"/>
    <lineage>
        <taxon>Bacteria</taxon>
        <taxon>Bacillati</taxon>
        <taxon>Bacillota</taxon>
        <taxon>Bacilli</taxon>
        <taxon>Bacillales</taxon>
        <taxon>Staphylococcaceae</taxon>
        <taxon>Aliicoccus</taxon>
    </lineage>
</organism>
<dbReference type="Pfam" id="PF20501">
    <property type="entry name" value="MbhE"/>
    <property type="match status" value="1"/>
</dbReference>
<evidence type="ECO:0000313" key="4">
    <source>
        <dbReference type="Proteomes" id="UP000763505"/>
    </source>
</evidence>
<feature type="domain" description="MrpA C-terminal/MbhE" evidence="2">
    <location>
        <begin position="1"/>
        <end position="29"/>
    </location>
</feature>